<dbReference type="AlphaFoldDB" id="A0AAD8NN38"/>
<evidence type="ECO:0000256" key="1">
    <source>
        <dbReference type="SAM" id="MobiDB-lite"/>
    </source>
</evidence>
<reference evidence="2" key="1">
    <citation type="journal article" date="2023" name="bioRxiv">
        <title>Improved chromosome-level genome assembly for marigold (Tagetes erecta).</title>
        <authorList>
            <person name="Jiang F."/>
            <person name="Yuan L."/>
            <person name="Wang S."/>
            <person name="Wang H."/>
            <person name="Xu D."/>
            <person name="Wang A."/>
            <person name="Fan W."/>
        </authorList>
    </citation>
    <scope>NUCLEOTIDE SEQUENCE</scope>
    <source>
        <strain evidence="2">WSJ</strain>
        <tissue evidence="2">Leaf</tissue>
    </source>
</reference>
<evidence type="ECO:0000313" key="3">
    <source>
        <dbReference type="Proteomes" id="UP001229421"/>
    </source>
</evidence>
<gene>
    <name evidence="2" type="ORF">QVD17_30272</name>
</gene>
<feature type="region of interest" description="Disordered" evidence="1">
    <location>
        <begin position="78"/>
        <end position="107"/>
    </location>
</feature>
<comment type="caution">
    <text evidence="2">The sequence shown here is derived from an EMBL/GenBank/DDBJ whole genome shotgun (WGS) entry which is preliminary data.</text>
</comment>
<dbReference type="EMBL" id="JAUHHV010000008">
    <property type="protein sequence ID" value="KAK1414526.1"/>
    <property type="molecule type" value="Genomic_DNA"/>
</dbReference>
<sequence length="107" mass="12511">MEETKQELSRTKRDLLEAMQLGRDVKDLDIKWGTLSLEIDLLEHTANTFWIERNKCLSYQFCPKEMFCPEDLEVHKRSSASHRHDDITPLDPPQIDKKLDIRTGSAL</sequence>
<protein>
    <submittedName>
        <fullName evidence="2">Uncharacterized protein</fullName>
    </submittedName>
</protein>
<accession>A0AAD8NN38</accession>
<dbReference type="Proteomes" id="UP001229421">
    <property type="component" value="Unassembled WGS sequence"/>
</dbReference>
<proteinExistence type="predicted"/>
<organism evidence="2 3">
    <name type="scientific">Tagetes erecta</name>
    <name type="common">African marigold</name>
    <dbReference type="NCBI Taxonomy" id="13708"/>
    <lineage>
        <taxon>Eukaryota</taxon>
        <taxon>Viridiplantae</taxon>
        <taxon>Streptophyta</taxon>
        <taxon>Embryophyta</taxon>
        <taxon>Tracheophyta</taxon>
        <taxon>Spermatophyta</taxon>
        <taxon>Magnoliopsida</taxon>
        <taxon>eudicotyledons</taxon>
        <taxon>Gunneridae</taxon>
        <taxon>Pentapetalae</taxon>
        <taxon>asterids</taxon>
        <taxon>campanulids</taxon>
        <taxon>Asterales</taxon>
        <taxon>Asteraceae</taxon>
        <taxon>Asteroideae</taxon>
        <taxon>Heliantheae alliance</taxon>
        <taxon>Tageteae</taxon>
        <taxon>Tagetes</taxon>
    </lineage>
</organism>
<name>A0AAD8NN38_TARER</name>
<keyword evidence="3" id="KW-1185">Reference proteome</keyword>
<evidence type="ECO:0000313" key="2">
    <source>
        <dbReference type="EMBL" id="KAK1414526.1"/>
    </source>
</evidence>
<feature type="compositionally biased region" description="Basic and acidic residues" evidence="1">
    <location>
        <begin position="78"/>
        <end position="87"/>
    </location>
</feature>